<dbReference type="RefSeq" id="WP_115870303.1">
    <property type="nucleotide sequence ID" value="NZ_QREG01000032.1"/>
</dbReference>
<dbReference type="EMBL" id="QREG01000032">
    <property type="protein sequence ID" value="RED92212.1"/>
    <property type="molecule type" value="Genomic_DNA"/>
</dbReference>
<protein>
    <submittedName>
        <fullName evidence="1">Uncharacterized protein</fullName>
    </submittedName>
</protein>
<name>A0A3D9KY20_MARFU</name>
<sequence length="92" mass="10541">MKKRKSLPNINDPSPLNRASLKSDAHHIEKTIPSLVESLIGCIQIEDGYDLKKDYTEYLSKKIVSAVEESKNHYLFLISKKFLKRSIPNKTP</sequence>
<comment type="caution">
    <text evidence="1">The sequence shown here is derived from an EMBL/GenBank/DDBJ whole genome shotgun (WGS) entry which is preliminary data.</text>
</comment>
<gene>
    <name evidence="1" type="ORF">C7460_13224</name>
</gene>
<evidence type="ECO:0000313" key="2">
    <source>
        <dbReference type="Proteomes" id="UP000256779"/>
    </source>
</evidence>
<dbReference type="Proteomes" id="UP000256779">
    <property type="component" value="Unassembled WGS sequence"/>
</dbReference>
<reference evidence="1 2" key="1">
    <citation type="submission" date="2018-07" db="EMBL/GenBank/DDBJ databases">
        <title>Genomic Encyclopedia of Type Strains, Phase IV (KMG-IV): sequencing the most valuable type-strain genomes for metagenomic binning, comparative biology and taxonomic classification.</title>
        <authorList>
            <person name="Goeker M."/>
        </authorList>
    </citation>
    <scope>NUCLEOTIDE SEQUENCE [LARGE SCALE GENOMIC DNA]</scope>
    <source>
        <strain evidence="1 2">DSM 4134</strain>
    </source>
</reference>
<proteinExistence type="predicted"/>
<accession>A0A3D9KY20</accession>
<keyword evidence="2" id="KW-1185">Reference proteome</keyword>
<dbReference type="AlphaFoldDB" id="A0A3D9KY20"/>
<dbReference type="OrthoDB" id="6198066at2"/>
<evidence type="ECO:0000313" key="1">
    <source>
        <dbReference type="EMBL" id="RED92212.1"/>
    </source>
</evidence>
<organism evidence="1 2">
    <name type="scientific">Marinoscillum furvescens DSM 4134</name>
    <dbReference type="NCBI Taxonomy" id="1122208"/>
    <lineage>
        <taxon>Bacteria</taxon>
        <taxon>Pseudomonadati</taxon>
        <taxon>Bacteroidota</taxon>
        <taxon>Cytophagia</taxon>
        <taxon>Cytophagales</taxon>
        <taxon>Reichenbachiellaceae</taxon>
        <taxon>Marinoscillum</taxon>
    </lineage>
</organism>